<evidence type="ECO:0000313" key="1">
    <source>
        <dbReference type="EMBL" id="EOY14117.1"/>
    </source>
</evidence>
<dbReference type="Gramene" id="EOY14117">
    <property type="protein sequence ID" value="EOY14117"/>
    <property type="gene ID" value="TCM_033379"/>
</dbReference>
<evidence type="ECO:0000313" key="2">
    <source>
        <dbReference type="Proteomes" id="UP000026915"/>
    </source>
</evidence>
<protein>
    <submittedName>
        <fullName evidence="1">Uncharacterized protein</fullName>
    </submittedName>
</protein>
<reference evidence="1 2" key="1">
    <citation type="journal article" date="2013" name="Genome Biol.">
        <title>The genome sequence of the most widely cultivated cacao type and its use to identify candidate genes regulating pod color.</title>
        <authorList>
            <person name="Motamayor J.C."/>
            <person name="Mockaitis K."/>
            <person name="Schmutz J."/>
            <person name="Haiminen N."/>
            <person name="Iii D.L."/>
            <person name="Cornejo O."/>
            <person name="Findley S.D."/>
            <person name="Zheng P."/>
            <person name="Utro F."/>
            <person name="Royaert S."/>
            <person name="Saski C."/>
            <person name="Jenkins J."/>
            <person name="Podicheti R."/>
            <person name="Zhao M."/>
            <person name="Scheffler B.E."/>
            <person name="Stack J.C."/>
            <person name="Feltus F.A."/>
            <person name="Mustiga G.M."/>
            <person name="Amores F."/>
            <person name="Phillips W."/>
            <person name="Marelli J.P."/>
            <person name="May G.D."/>
            <person name="Shapiro H."/>
            <person name="Ma J."/>
            <person name="Bustamante C.D."/>
            <person name="Schnell R.J."/>
            <person name="Main D."/>
            <person name="Gilbert D."/>
            <person name="Parida L."/>
            <person name="Kuhn D.N."/>
        </authorList>
    </citation>
    <scope>NUCLEOTIDE SEQUENCE [LARGE SCALE GENOMIC DNA]</scope>
    <source>
        <strain evidence="2">cv. Matina 1-6</strain>
    </source>
</reference>
<dbReference type="InParanoid" id="A0A061FBM0"/>
<sequence length="106" mass="12145">MEDFSLPQLVSDLIDKDHGLSNLEGVEGKMHANVMQAIRGTPICQQGGKDKLVRQRTSDGSYTAKSTEDKDRLHYLKNFSTSDSIDEFFWNDIWKFPAQTKINNFF</sequence>
<keyword evidence="2" id="KW-1185">Reference proteome</keyword>
<dbReference type="EMBL" id="CM001885">
    <property type="protein sequence ID" value="EOY14117.1"/>
    <property type="molecule type" value="Genomic_DNA"/>
</dbReference>
<name>A0A061FBM0_THECC</name>
<proteinExistence type="predicted"/>
<dbReference type="Proteomes" id="UP000026915">
    <property type="component" value="Chromosome 7"/>
</dbReference>
<dbReference type="AlphaFoldDB" id="A0A061FBM0"/>
<dbReference type="HOGENOM" id="CLU_2228078_0_0_1"/>
<gene>
    <name evidence="1" type="ORF">TCM_033379</name>
</gene>
<organism evidence="1 2">
    <name type="scientific">Theobroma cacao</name>
    <name type="common">Cacao</name>
    <name type="synonym">Cocoa</name>
    <dbReference type="NCBI Taxonomy" id="3641"/>
    <lineage>
        <taxon>Eukaryota</taxon>
        <taxon>Viridiplantae</taxon>
        <taxon>Streptophyta</taxon>
        <taxon>Embryophyta</taxon>
        <taxon>Tracheophyta</taxon>
        <taxon>Spermatophyta</taxon>
        <taxon>Magnoliopsida</taxon>
        <taxon>eudicotyledons</taxon>
        <taxon>Gunneridae</taxon>
        <taxon>Pentapetalae</taxon>
        <taxon>rosids</taxon>
        <taxon>malvids</taxon>
        <taxon>Malvales</taxon>
        <taxon>Malvaceae</taxon>
        <taxon>Byttnerioideae</taxon>
        <taxon>Theobroma</taxon>
    </lineage>
</organism>
<accession>A0A061FBM0</accession>